<dbReference type="Proteomes" id="UP000199328">
    <property type="component" value="Unassembled WGS sequence"/>
</dbReference>
<keyword evidence="1" id="KW-0472">Membrane</keyword>
<reference evidence="4" key="1">
    <citation type="submission" date="2016-10" db="EMBL/GenBank/DDBJ databases">
        <authorList>
            <person name="Varghese N."/>
            <person name="Submissions S."/>
        </authorList>
    </citation>
    <scope>NUCLEOTIDE SEQUENCE [LARGE SCALE GENOMIC DNA]</scope>
    <source>
        <strain evidence="4">CGMCC 1.10789</strain>
    </source>
</reference>
<sequence length="61" mass="6156">MKKAVLAIGLSMLVSTAAWADGPGAPMMEPEVVRTETAATASDSWVVLLLTAAVVAAALSN</sequence>
<evidence type="ECO:0000313" key="4">
    <source>
        <dbReference type="Proteomes" id="UP000199328"/>
    </source>
</evidence>
<accession>A0A1G8Z4U9</accession>
<dbReference type="STRING" id="990712.SAMN05216257_101579"/>
<organism evidence="3 4">
    <name type="scientific">Meinhardsimonia xiamenensis</name>
    <dbReference type="NCBI Taxonomy" id="990712"/>
    <lineage>
        <taxon>Bacteria</taxon>
        <taxon>Pseudomonadati</taxon>
        <taxon>Pseudomonadota</taxon>
        <taxon>Alphaproteobacteria</taxon>
        <taxon>Rhodobacterales</taxon>
        <taxon>Paracoccaceae</taxon>
        <taxon>Meinhardsimonia</taxon>
    </lineage>
</organism>
<keyword evidence="2" id="KW-0732">Signal</keyword>
<evidence type="ECO:0008006" key="5">
    <source>
        <dbReference type="Google" id="ProtNLM"/>
    </source>
</evidence>
<dbReference type="RefSeq" id="WP_092497936.1">
    <property type="nucleotide sequence ID" value="NZ_FNFV01000001.1"/>
</dbReference>
<keyword evidence="1" id="KW-0812">Transmembrane</keyword>
<evidence type="ECO:0000256" key="2">
    <source>
        <dbReference type="SAM" id="SignalP"/>
    </source>
</evidence>
<dbReference type="AlphaFoldDB" id="A0A1G8Z4U9"/>
<dbReference type="EMBL" id="FNFV01000001">
    <property type="protein sequence ID" value="SDK10056.1"/>
    <property type="molecule type" value="Genomic_DNA"/>
</dbReference>
<feature type="chain" id="PRO_5011546426" description="Ferrochelatase" evidence="2">
    <location>
        <begin position="21"/>
        <end position="61"/>
    </location>
</feature>
<protein>
    <recommendedName>
        <fullName evidence="5">Ferrochelatase</fullName>
    </recommendedName>
</protein>
<keyword evidence="4" id="KW-1185">Reference proteome</keyword>
<keyword evidence="1" id="KW-1133">Transmembrane helix</keyword>
<name>A0A1G8Z4U9_9RHOB</name>
<evidence type="ECO:0000313" key="3">
    <source>
        <dbReference type="EMBL" id="SDK10056.1"/>
    </source>
</evidence>
<proteinExistence type="predicted"/>
<gene>
    <name evidence="3" type="ORF">SAMN05216257_101579</name>
</gene>
<feature type="transmembrane region" description="Helical" evidence="1">
    <location>
        <begin position="44"/>
        <end position="60"/>
    </location>
</feature>
<evidence type="ECO:0000256" key="1">
    <source>
        <dbReference type="SAM" id="Phobius"/>
    </source>
</evidence>
<feature type="signal peptide" evidence="2">
    <location>
        <begin position="1"/>
        <end position="20"/>
    </location>
</feature>